<evidence type="ECO:0000313" key="3">
    <source>
        <dbReference type="Proteomes" id="UP000403266"/>
    </source>
</evidence>
<protein>
    <recommendedName>
        <fullName evidence="4">Sulfur globule protein</fullName>
    </recommendedName>
</protein>
<evidence type="ECO:0000256" key="1">
    <source>
        <dbReference type="SAM" id="SignalP"/>
    </source>
</evidence>
<dbReference type="AlphaFoldDB" id="A0A5N7N831"/>
<keyword evidence="1" id="KW-0732">Signal</keyword>
<feature type="chain" id="PRO_5030135877" description="Sulfur globule protein" evidence="1">
    <location>
        <begin position="30"/>
        <end position="105"/>
    </location>
</feature>
<evidence type="ECO:0008006" key="4">
    <source>
        <dbReference type="Google" id="ProtNLM"/>
    </source>
</evidence>
<feature type="signal peptide" evidence="1">
    <location>
        <begin position="1"/>
        <end position="29"/>
    </location>
</feature>
<reference evidence="2 3" key="1">
    <citation type="journal article" date="2019" name="Syst. Appl. Microbiol.">
        <title>Microvirga tunisiensis sp. nov., a root nodule symbiotic bacterium isolated from Lupinus micranthus and L. luteus grown in Northern Tunisia.</title>
        <authorList>
            <person name="Msaddak A."/>
            <person name="Rejili M."/>
            <person name="Duran D."/>
            <person name="Mars M."/>
            <person name="Palacios J.M."/>
            <person name="Ruiz-Argueso T."/>
            <person name="Rey L."/>
            <person name="Imperial J."/>
        </authorList>
    </citation>
    <scope>NUCLEOTIDE SEQUENCE [LARGE SCALE GENOMIC DNA]</scope>
    <source>
        <strain evidence="2 3">Lmie10</strain>
    </source>
</reference>
<comment type="caution">
    <text evidence="2">The sequence shown here is derived from an EMBL/GenBank/DDBJ whole genome shotgun (WGS) entry which is preliminary data.</text>
</comment>
<evidence type="ECO:0000313" key="2">
    <source>
        <dbReference type="EMBL" id="MPR31146.1"/>
    </source>
</evidence>
<proteinExistence type="predicted"/>
<sequence length="105" mass="12087">MLYSGLMKTGLAALMLSGVVAIWPHPVQAGESTGTWRNGMVAGPYGPGYYGPDGAFYGNGRSYRRRGYAQEYYRPSQNYRRSYDEQPYPRVYRRGPYREYYDSGW</sequence>
<accession>A0A5N7N831</accession>
<dbReference type="EMBL" id="VOSK01000556">
    <property type="protein sequence ID" value="MPR31146.1"/>
    <property type="molecule type" value="Genomic_DNA"/>
</dbReference>
<dbReference type="RefSeq" id="WP_152718342.1">
    <property type="nucleotide sequence ID" value="NZ_VOSJ01000596.1"/>
</dbReference>
<keyword evidence="3" id="KW-1185">Reference proteome</keyword>
<dbReference type="Proteomes" id="UP000403266">
    <property type="component" value="Unassembled WGS sequence"/>
</dbReference>
<name>A0A5N7N831_9HYPH</name>
<gene>
    <name evidence="2" type="ORF">FS320_41155</name>
</gene>
<organism evidence="2 3">
    <name type="scientific">Microvirga tunisiensis</name>
    <dbReference type="NCBI Taxonomy" id="2108360"/>
    <lineage>
        <taxon>Bacteria</taxon>
        <taxon>Pseudomonadati</taxon>
        <taxon>Pseudomonadota</taxon>
        <taxon>Alphaproteobacteria</taxon>
        <taxon>Hyphomicrobiales</taxon>
        <taxon>Methylobacteriaceae</taxon>
        <taxon>Microvirga</taxon>
    </lineage>
</organism>